<evidence type="ECO:0000259" key="3">
    <source>
        <dbReference type="PROSITE" id="PS50977"/>
    </source>
</evidence>
<dbReference type="InterPro" id="IPR001647">
    <property type="entry name" value="HTH_TetR"/>
</dbReference>
<dbReference type="SUPFAM" id="SSF48498">
    <property type="entry name" value="Tetracyclin repressor-like, C-terminal domain"/>
    <property type="match status" value="1"/>
</dbReference>
<dbReference type="InterPro" id="IPR009057">
    <property type="entry name" value="Homeodomain-like_sf"/>
</dbReference>
<feature type="domain" description="HTH tetR-type" evidence="3">
    <location>
        <begin position="114"/>
        <end position="174"/>
    </location>
</feature>
<dbReference type="PROSITE" id="PS50977">
    <property type="entry name" value="HTH_TETR_2"/>
    <property type="match status" value="1"/>
</dbReference>
<feature type="DNA-binding region" description="H-T-H motif" evidence="2">
    <location>
        <begin position="137"/>
        <end position="156"/>
    </location>
</feature>
<proteinExistence type="predicted"/>
<dbReference type="InterPro" id="IPR036271">
    <property type="entry name" value="Tet_transcr_reg_TetR-rel_C_sf"/>
</dbReference>
<keyword evidence="5" id="KW-1185">Reference proteome</keyword>
<reference evidence="4 5" key="1">
    <citation type="submission" date="2019-12" db="EMBL/GenBank/DDBJ databases">
        <title>Comparative genomics gives insights into the taxonomy of the Azoarcus-Aromatoleum group and reveals separate origins of nif in the plant-associated Azoarcus and non-plant-associated Aromatoleum sub-groups.</title>
        <authorList>
            <person name="Lafos M."/>
            <person name="Maluk M."/>
            <person name="Batista M."/>
            <person name="Junghare M."/>
            <person name="Carmona M."/>
            <person name="Faoro H."/>
            <person name="Cruz L.M."/>
            <person name="Battistoni F."/>
            <person name="De Souza E."/>
            <person name="Pedrosa F."/>
            <person name="Chen W.-M."/>
            <person name="Poole P.S."/>
            <person name="Dixon R.A."/>
            <person name="James E.K."/>
        </authorList>
    </citation>
    <scope>NUCLEOTIDE SEQUENCE [LARGE SCALE GENOMIC DNA]</scope>
    <source>
        <strain evidence="4 5">Td21</strain>
    </source>
</reference>
<dbReference type="PANTHER" id="PTHR30055">
    <property type="entry name" value="HTH-TYPE TRANSCRIPTIONAL REGULATOR RUTR"/>
    <property type="match status" value="1"/>
</dbReference>
<dbReference type="InterPro" id="IPR050109">
    <property type="entry name" value="HTH-type_TetR-like_transc_reg"/>
</dbReference>
<dbReference type="EMBL" id="WTVN01000053">
    <property type="protein sequence ID" value="NMG46187.1"/>
    <property type="molecule type" value="Genomic_DNA"/>
</dbReference>
<dbReference type="InterPro" id="IPR041490">
    <property type="entry name" value="KstR2_TetR_C"/>
</dbReference>
<evidence type="ECO:0000313" key="4">
    <source>
        <dbReference type="EMBL" id="NMG46187.1"/>
    </source>
</evidence>
<name>A0ABX1Q392_9RHOO</name>
<accession>A0ABX1Q392</accession>
<dbReference type="Pfam" id="PF17932">
    <property type="entry name" value="TetR_C_24"/>
    <property type="match status" value="1"/>
</dbReference>
<evidence type="ECO:0000313" key="5">
    <source>
        <dbReference type="Proteomes" id="UP000623795"/>
    </source>
</evidence>
<dbReference type="SUPFAM" id="SSF46689">
    <property type="entry name" value="Homeodomain-like"/>
    <property type="match status" value="1"/>
</dbReference>
<evidence type="ECO:0000256" key="2">
    <source>
        <dbReference type="PROSITE-ProRule" id="PRU00335"/>
    </source>
</evidence>
<keyword evidence="1 2" id="KW-0238">DNA-binding</keyword>
<comment type="caution">
    <text evidence="4">The sequence shown here is derived from an EMBL/GenBank/DDBJ whole genome shotgun (WGS) entry which is preliminary data.</text>
</comment>
<dbReference type="RefSeq" id="WP_169258018.1">
    <property type="nucleotide sequence ID" value="NZ_WTVN01000053.1"/>
</dbReference>
<dbReference type="PANTHER" id="PTHR30055:SF226">
    <property type="entry name" value="HTH-TYPE TRANSCRIPTIONAL REGULATOR PKSA"/>
    <property type="match status" value="1"/>
</dbReference>
<dbReference type="PRINTS" id="PR00455">
    <property type="entry name" value="HTHTETR"/>
</dbReference>
<organism evidence="4 5">
    <name type="scientific">Aromatoleum toluvorans</name>
    <dbReference type="NCBI Taxonomy" id="92002"/>
    <lineage>
        <taxon>Bacteria</taxon>
        <taxon>Pseudomonadati</taxon>
        <taxon>Pseudomonadota</taxon>
        <taxon>Betaproteobacteria</taxon>
        <taxon>Rhodocyclales</taxon>
        <taxon>Rhodocyclaceae</taxon>
        <taxon>Aromatoleum</taxon>
    </lineage>
</organism>
<dbReference type="Gene3D" id="1.10.357.10">
    <property type="entry name" value="Tetracycline Repressor, domain 2"/>
    <property type="match status" value="1"/>
</dbReference>
<sequence length="298" mass="32991">MTSATAAAHDDPQLSPTEAGILRLAHDEPELGQAAVAERLRRAGLTISASGVRYIWQRHGLETTAKRLQALADAAPEGLAALTDSQRELLERGTLSAQLASAPCDGTRDKEEPLDRRQIILNAAAELFSDQGYDRSSIRDIARKVGLLPGSVYHHFASKDELYLAVHREGLQRVMSTITAEIEALSDPWERLRRACEVHVAQMIEGPAVERITGHNLALIGNHELLAKIQPAREAYEQLFRDLVTALPVVPGTDRSLLRLFLLGGMNWVYLWYREGRRTPRQIADAMVEMVRRGVAPS</sequence>
<dbReference type="Pfam" id="PF00440">
    <property type="entry name" value="TetR_N"/>
    <property type="match status" value="1"/>
</dbReference>
<protein>
    <submittedName>
        <fullName evidence="4">TetR family transcriptional regulator</fullName>
    </submittedName>
</protein>
<gene>
    <name evidence="4" type="ORF">GPA22_20925</name>
</gene>
<evidence type="ECO:0000256" key="1">
    <source>
        <dbReference type="ARBA" id="ARBA00023125"/>
    </source>
</evidence>
<dbReference type="Proteomes" id="UP000623795">
    <property type="component" value="Unassembled WGS sequence"/>
</dbReference>